<dbReference type="InterPro" id="IPR036388">
    <property type="entry name" value="WH-like_DNA-bd_sf"/>
</dbReference>
<dbReference type="GO" id="GO:0003700">
    <property type="term" value="F:DNA-binding transcription factor activity"/>
    <property type="evidence" value="ECO:0007669"/>
    <property type="project" value="InterPro"/>
</dbReference>
<gene>
    <name evidence="5" type="ORF">EZS27_042107</name>
</gene>
<keyword evidence="1" id="KW-0805">Transcription regulation</keyword>
<evidence type="ECO:0000313" key="5">
    <source>
        <dbReference type="EMBL" id="KAA6306238.1"/>
    </source>
</evidence>
<feature type="non-terminal residue" evidence="5">
    <location>
        <position position="1"/>
    </location>
</feature>
<dbReference type="PROSITE" id="PS51000">
    <property type="entry name" value="HTH_DEOR_2"/>
    <property type="match status" value="1"/>
</dbReference>
<proteinExistence type="predicted"/>
<accession>A0A5J4PB53</accession>
<feature type="region of interest" description="Disordered" evidence="3">
    <location>
        <begin position="28"/>
        <end position="53"/>
    </location>
</feature>
<dbReference type="AlphaFoldDB" id="A0A5J4PB53"/>
<keyword evidence="2" id="KW-0804">Transcription</keyword>
<name>A0A5J4PB53_9ZZZZ</name>
<dbReference type="InterPro" id="IPR011991">
    <property type="entry name" value="ArsR-like_HTH"/>
</dbReference>
<evidence type="ECO:0000259" key="4">
    <source>
        <dbReference type="PROSITE" id="PS51000"/>
    </source>
</evidence>
<dbReference type="InterPro" id="IPR001034">
    <property type="entry name" value="DeoR_HTH"/>
</dbReference>
<evidence type="ECO:0000256" key="3">
    <source>
        <dbReference type="SAM" id="MobiDB-lite"/>
    </source>
</evidence>
<dbReference type="Pfam" id="PF13412">
    <property type="entry name" value="HTH_24"/>
    <property type="match status" value="1"/>
</dbReference>
<dbReference type="CDD" id="cd00090">
    <property type="entry name" value="HTH_ARSR"/>
    <property type="match status" value="1"/>
</dbReference>
<feature type="domain" description="HTH deoR-type" evidence="4">
    <location>
        <begin position="77"/>
        <end position="132"/>
    </location>
</feature>
<evidence type="ECO:0000256" key="1">
    <source>
        <dbReference type="ARBA" id="ARBA00023015"/>
    </source>
</evidence>
<evidence type="ECO:0000256" key="2">
    <source>
        <dbReference type="ARBA" id="ARBA00023163"/>
    </source>
</evidence>
<sequence>EENKNGLAKFNFKDITTFKVTVMNADVEAESEAKSDTENGERGELNPANNENNIKNVKAKNIDVVTERVTEKGAERVTEKQQLILDNIAKNPYITSNELAVRIGISAVKVRVNLSKLKDKGLVERIGGDRGGYWKIN</sequence>
<feature type="compositionally biased region" description="Basic and acidic residues" evidence="3">
    <location>
        <begin position="31"/>
        <end position="44"/>
    </location>
</feature>
<comment type="caution">
    <text evidence="5">The sequence shown here is derived from an EMBL/GenBank/DDBJ whole genome shotgun (WGS) entry which is preliminary data.</text>
</comment>
<dbReference type="Gene3D" id="1.10.10.10">
    <property type="entry name" value="Winged helix-like DNA-binding domain superfamily/Winged helix DNA-binding domain"/>
    <property type="match status" value="1"/>
</dbReference>
<dbReference type="InterPro" id="IPR036390">
    <property type="entry name" value="WH_DNA-bd_sf"/>
</dbReference>
<reference evidence="5" key="1">
    <citation type="submission" date="2019-03" db="EMBL/GenBank/DDBJ databases">
        <title>Single cell metagenomics reveals metabolic interactions within the superorganism composed of flagellate Streblomastix strix and complex community of Bacteroidetes bacteria on its surface.</title>
        <authorList>
            <person name="Treitli S.C."/>
            <person name="Kolisko M."/>
            <person name="Husnik F."/>
            <person name="Keeling P."/>
            <person name="Hampl V."/>
        </authorList>
    </citation>
    <scope>NUCLEOTIDE SEQUENCE</scope>
    <source>
        <strain evidence="5">STM</strain>
    </source>
</reference>
<protein>
    <recommendedName>
        <fullName evidence="4">HTH deoR-type domain-containing protein</fullName>
    </recommendedName>
</protein>
<organism evidence="5">
    <name type="scientific">termite gut metagenome</name>
    <dbReference type="NCBI Taxonomy" id="433724"/>
    <lineage>
        <taxon>unclassified sequences</taxon>
        <taxon>metagenomes</taxon>
        <taxon>organismal metagenomes</taxon>
    </lineage>
</organism>
<dbReference type="SUPFAM" id="SSF46785">
    <property type="entry name" value="Winged helix' DNA-binding domain"/>
    <property type="match status" value="1"/>
</dbReference>
<dbReference type="EMBL" id="SNRY01010067">
    <property type="protein sequence ID" value="KAA6306238.1"/>
    <property type="molecule type" value="Genomic_DNA"/>
</dbReference>